<dbReference type="GO" id="GO:0070475">
    <property type="term" value="P:rRNA base methylation"/>
    <property type="evidence" value="ECO:0007669"/>
    <property type="project" value="TreeGrafter"/>
</dbReference>
<keyword evidence="3 10" id="KW-0963">Cytoplasm</keyword>
<dbReference type="Proteomes" id="UP000002495">
    <property type="component" value="Chromosome"/>
</dbReference>
<dbReference type="Pfam" id="PF04452">
    <property type="entry name" value="Methyltrans_RNA"/>
    <property type="match status" value="1"/>
</dbReference>
<evidence type="ECO:0000256" key="8">
    <source>
        <dbReference type="ARBA" id="ARBA00025699"/>
    </source>
</evidence>
<reference evidence="13 14" key="1">
    <citation type="journal article" date="2003" name="Proc. Natl. Acad. Sci. U.S.A.">
        <title>The complete genome sequence of the carcinogenic bacterium Helicobacter hepaticus.</title>
        <authorList>
            <person name="Suerbaum S."/>
            <person name="Josenhans C."/>
            <person name="Sterzenbach T."/>
            <person name="Drescher B."/>
            <person name="Brandt P."/>
            <person name="Bell M."/>
            <person name="Droege M."/>
            <person name="Fartmann B."/>
            <person name="Fischer H.-P."/>
            <person name="Ge Z."/>
            <person name="Hoerster A."/>
            <person name="Holland R."/>
            <person name="Klein K."/>
            <person name="Koenig J."/>
            <person name="Macko L."/>
            <person name="Mendz G.L."/>
            <person name="Nyakatura G."/>
            <person name="Schauer D.B."/>
            <person name="Shen Z."/>
            <person name="Weber J."/>
            <person name="Frosch M."/>
            <person name="Fox J.G."/>
        </authorList>
    </citation>
    <scope>NUCLEOTIDE SEQUENCE [LARGE SCALE GENOMIC DNA]</scope>
    <source>
        <strain evidence="14">ATCC 51449 / 3B1</strain>
    </source>
</reference>
<dbReference type="InterPro" id="IPR015947">
    <property type="entry name" value="PUA-like_sf"/>
</dbReference>
<dbReference type="InterPro" id="IPR046886">
    <property type="entry name" value="RsmE_MTase_dom"/>
</dbReference>
<dbReference type="PIRSF" id="PIRSF015601">
    <property type="entry name" value="MTase_slr0722"/>
    <property type="match status" value="1"/>
</dbReference>
<evidence type="ECO:0000256" key="2">
    <source>
        <dbReference type="ARBA" id="ARBA00005528"/>
    </source>
</evidence>
<evidence type="ECO:0000313" key="13">
    <source>
        <dbReference type="EMBL" id="AAP77591.1"/>
    </source>
</evidence>
<dbReference type="STRING" id="235279.HH_0994"/>
<comment type="function">
    <text evidence="8 10">Specifically methylates the N3 position of the uracil ring of uridine 1498 (m3U1498) in 16S rRNA. Acts on the fully assembled 30S ribosomal subunit.</text>
</comment>
<protein>
    <recommendedName>
        <fullName evidence="10">Ribosomal RNA small subunit methyltransferase E</fullName>
        <ecNumber evidence="10">2.1.1.193</ecNumber>
    </recommendedName>
</protein>
<evidence type="ECO:0000256" key="4">
    <source>
        <dbReference type="ARBA" id="ARBA00022552"/>
    </source>
</evidence>
<comment type="subcellular location">
    <subcellularLocation>
        <location evidence="1 10">Cytoplasm</location>
    </subcellularLocation>
</comment>
<dbReference type="InterPro" id="IPR029026">
    <property type="entry name" value="tRNA_m1G_MTases_N"/>
</dbReference>
<evidence type="ECO:0000256" key="5">
    <source>
        <dbReference type="ARBA" id="ARBA00022603"/>
    </source>
</evidence>
<dbReference type="GO" id="GO:0005737">
    <property type="term" value="C:cytoplasm"/>
    <property type="evidence" value="ECO:0007669"/>
    <property type="project" value="UniProtKB-SubCell"/>
</dbReference>
<dbReference type="EMBL" id="AE017125">
    <property type="protein sequence ID" value="AAP77591.1"/>
    <property type="molecule type" value="Genomic_DNA"/>
</dbReference>
<dbReference type="NCBIfam" id="NF008695">
    <property type="entry name" value="PRK11713.3-3"/>
    <property type="match status" value="1"/>
</dbReference>
<dbReference type="EC" id="2.1.1.193" evidence="10"/>
<keyword evidence="14" id="KW-1185">Reference proteome</keyword>
<evidence type="ECO:0000313" key="14">
    <source>
        <dbReference type="Proteomes" id="UP000002495"/>
    </source>
</evidence>
<proteinExistence type="inferred from homology"/>
<evidence type="ECO:0000259" key="12">
    <source>
        <dbReference type="Pfam" id="PF20260"/>
    </source>
</evidence>
<evidence type="ECO:0000256" key="7">
    <source>
        <dbReference type="ARBA" id="ARBA00022691"/>
    </source>
</evidence>
<dbReference type="OrthoDB" id="9815641at2"/>
<comment type="catalytic activity">
    <reaction evidence="9 10">
        <text>uridine(1498) in 16S rRNA + S-adenosyl-L-methionine = N(3)-methyluridine(1498) in 16S rRNA + S-adenosyl-L-homocysteine + H(+)</text>
        <dbReference type="Rhea" id="RHEA:42920"/>
        <dbReference type="Rhea" id="RHEA-COMP:10283"/>
        <dbReference type="Rhea" id="RHEA-COMP:10284"/>
        <dbReference type="ChEBI" id="CHEBI:15378"/>
        <dbReference type="ChEBI" id="CHEBI:57856"/>
        <dbReference type="ChEBI" id="CHEBI:59789"/>
        <dbReference type="ChEBI" id="CHEBI:65315"/>
        <dbReference type="ChEBI" id="CHEBI:74502"/>
        <dbReference type="EC" id="2.1.1.193"/>
    </reaction>
</comment>
<evidence type="ECO:0000256" key="3">
    <source>
        <dbReference type="ARBA" id="ARBA00022490"/>
    </source>
</evidence>
<feature type="domain" description="Ribosomal RNA small subunit methyltransferase E methyltransferase" evidence="11">
    <location>
        <begin position="74"/>
        <end position="230"/>
    </location>
</feature>
<evidence type="ECO:0000256" key="10">
    <source>
        <dbReference type="PIRNR" id="PIRNR015601"/>
    </source>
</evidence>
<dbReference type="InterPro" id="IPR046887">
    <property type="entry name" value="RsmE_PUA-like"/>
</dbReference>
<evidence type="ECO:0000256" key="6">
    <source>
        <dbReference type="ARBA" id="ARBA00022679"/>
    </source>
</evidence>
<dbReference type="RefSeq" id="WP_011115834.1">
    <property type="nucleotide sequence ID" value="NC_004917.1"/>
</dbReference>
<dbReference type="Pfam" id="PF20260">
    <property type="entry name" value="PUA_4"/>
    <property type="match status" value="1"/>
</dbReference>
<evidence type="ECO:0000256" key="1">
    <source>
        <dbReference type="ARBA" id="ARBA00004496"/>
    </source>
</evidence>
<gene>
    <name evidence="13" type="ordered locus">HH_0994</name>
</gene>
<dbReference type="NCBIfam" id="TIGR00046">
    <property type="entry name" value="RsmE family RNA methyltransferase"/>
    <property type="match status" value="1"/>
</dbReference>
<dbReference type="InterPro" id="IPR029028">
    <property type="entry name" value="Alpha/beta_knot_MTases"/>
</dbReference>
<dbReference type="InterPro" id="IPR006700">
    <property type="entry name" value="RsmE"/>
</dbReference>
<dbReference type="PANTHER" id="PTHR30027">
    <property type="entry name" value="RIBOSOMAL RNA SMALL SUBUNIT METHYLTRANSFERASE E"/>
    <property type="match status" value="1"/>
</dbReference>
<organism evidence="13 14">
    <name type="scientific">Helicobacter hepaticus (strain ATCC 51449 / 3B1)</name>
    <dbReference type="NCBI Taxonomy" id="235279"/>
    <lineage>
        <taxon>Bacteria</taxon>
        <taxon>Pseudomonadati</taxon>
        <taxon>Campylobacterota</taxon>
        <taxon>Epsilonproteobacteria</taxon>
        <taxon>Campylobacterales</taxon>
        <taxon>Helicobacteraceae</taxon>
        <taxon>Helicobacter</taxon>
    </lineage>
</organism>
<keyword evidence="5 10" id="KW-0489">Methyltransferase</keyword>
<dbReference type="AlphaFoldDB" id="Q7VHH3"/>
<accession>Q7VHH3</accession>
<evidence type="ECO:0000256" key="9">
    <source>
        <dbReference type="ARBA" id="ARBA00047944"/>
    </source>
</evidence>
<comment type="similarity">
    <text evidence="2 10">Belongs to the RNA methyltransferase RsmE family.</text>
</comment>
<dbReference type="eggNOG" id="COG1385">
    <property type="taxonomic scope" value="Bacteria"/>
</dbReference>
<sequence length="236" mass="27250">MQFLYHKDAGNPLVSVNDENVNYLMKVRRVQLGETLALRNLNDDNLYTYELSEIDKKALTLRLQASQNAPSNIKSHLHLLWAIIEPKIIEKTLPMLNELGVSRISFFYAAFSQGHFKLSLPRMEKILIQSCQQCGRSDLMELELYKNFHRICEEYTDFYAFDFGGVDICNFTPCQNHSKIGKEKHLVRIMVGAEGGFSTKERERFAKIITLNDTLILRSESASVFIASIAKMWNYR</sequence>
<name>Q7VHH3_HELHP</name>
<dbReference type="SUPFAM" id="SSF88697">
    <property type="entry name" value="PUA domain-like"/>
    <property type="match status" value="1"/>
</dbReference>
<dbReference type="HOGENOM" id="CLU_067442_6_0_7"/>
<evidence type="ECO:0000259" key="11">
    <source>
        <dbReference type="Pfam" id="PF04452"/>
    </source>
</evidence>
<keyword evidence="4 10" id="KW-0698">rRNA processing</keyword>
<feature type="domain" description="Ribosomal RNA small subunit methyltransferase E PUA-like" evidence="12">
    <location>
        <begin position="17"/>
        <end position="63"/>
    </location>
</feature>
<dbReference type="SUPFAM" id="SSF75217">
    <property type="entry name" value="alpha/beta knot"/>
    <property type="match status" value="1"/>
</dbReference>
<dbReference type="PANTHER" id="PTHR30027:SF3">
    <property type="entry name" value="16S RRNA (URACIL(1498)-N(3))-METHYLTRANSFERASE"/>
    <property type="match status" value="1"/>
</dbReference>
<keyword evidence="6 10" id="KW-0808">Transferase</keyword>
<dbReference type="GO" id="GO:0070042">
    <property type="term" value="F:rRNA (uridine-N3-)-methyltransferase activity"/>
    <property type="evidence" value="ECO:0007669"/>
    <property type="project" value="TreeGrafter"/>
</dbReference>
<dbReference type="KEGG" id="hhe:HH_0994"/>
<dbReference type="Gene3D" id="3.40.1280.10">
    <property type="match status" value="1"/>
</dbReference>
<keyword evidence="7 10" id="KW-0949">S-adenosyl-L-methionine</keyword>